<reference evidence="5" key="2">
    <citation type="submission" date="2020-10" db="EMBL/GenBank/DDBJ databases">
        <authorList>
            <person name="Cooper E.A."/>
            <person name="Brenton Z.W."/>
            <person name="Flinn B.S."/>
            <person name="Jenkins J."/>
            <person name="Shu S."/>
            <person name="Flowers D."/>
            <person name="Luo F."/>
            <person name="Wang Y."/>
            <person name="Xia P."/>
            <person name="Barry K."/>
            <person name="Daum C."/>
            <person name="Lipzen A."/>
            <person name="Yoshinaga Y."/>
            <person name="Schmutz J."/>
            <person name="Saski C."/>
            <person name="Vermerris W."/>
            <person name="Kresovich S."/>
        </authorList>
    </citation>
    <scope>NUCLEOTIDE SEQUENCE</scope>
</reference>
<dbReference type="AlphaFoldDB" id="A0A921QMZ3"/>
<dbReference type="SUPFAM" id="SSF54001">
    <property type="entry name" value="Cysteine proteinases"/>
    <property type="match status" value="1"/>
</dbReference>
<dbReference type="GO" id="GO:0006508">
    <property type="term" value="P:proteolysis"/>
    <property type="evidence" value="ECO:0007669"/>
    <property type="project" value="UniProtKB-KW"/>
</dbReference>
<gene>
    <name evidence="5" type="ORF">BDA96_07G120300</name>
</gene>
<keyword evidence="3" id="KW-0378">Hydrolase</keyword>
<dbReference type="Gene3D" id="3.40.395.10">
    <property type="entry name" value="Adenoviral Proteinase, Chain A"/>
    <property type="match status" value="1"/>
</dbReference>
<comment type="similarity">
    <text evidence="1">Belongs to the peptidase C48 family.</text>
</comment>
<accession>A0A921QMZ3</accession>
<dbReference type="InterPro" id="IPR038765">
    <property type="entry name" value="Papain-like_cys_pep_sf"/>
</dbReference>
<keyword evidence="2" id="KW-0645">Protease</keyword>
<organism evidence="5 6">
    <name type="scientific">Sorghum bicolor</name>
    <name type="common">Sorghum</name>
    <name type="synonym">Sorghum vulgare</name>
    <dbReference type="NCBI Taxonomy" id="4558"/>
    <lineage>
        <taxon>Eukaryota</taxon>
        <taxon>Viridiplantae</taxon>
        <taxon>Streptophyta</taxon>
        <taxon>Embryophyta</taxon>
        <taxon>Tracheophyta</taxon>
        <taxon>Spermatophyta</taxon>
        <taxon>Magnoliopsida</taxon>
        <taxon>Liliopsida</taxon>
        <taxon>Poales</taxon>
        <taxon>Poaceae</taxon>
        <taxon>PACMAD clade</taxon>
        <taxon>Panicoideae</taxon>
        <taxon>Andropogonodae</taxon>
        <taxon>Andropogoneae</taxon>
        <taxon>Sorghinae</taxon>
        <taxon>Sorghum</taxon>
    </lineage>
</organism>
<dbReference type="GO" id="GO:0008234">
    <property type="term" value="F:cysteine-type peptidase activity"/>
    <property type="evidence" value="ECO:0007669"/>
    <property type="project" value="InterPro"/>
</dbReference>
<dbReference type="InterPro" id="IPR003653">
    <property type="entry name" value="Peptidase_C48_C"/>
</dbReference>
<evidence type="ECO:0000256" key="2">
    <source>
        <dbReference type="ARBA" id="ARBA00022670"/>
    </source>
</evidence>
<dbReference type="EMBL" id="CM027686">
    <property type="protein sequence ID" value="KAG0523401.1"/>
    <property type="molecule type" value="Genomic_DNA"/>
</dbReference>
<dbReference type="Proteomes" id="UP000807115">
    <property type="component" value="Chromosome 7"/>
</dbReference>
<evidence type="ECO:0000256" key="1">
    <source>
        <dbReference type="ARBA" id="ARBA00005234"/>
    </source>
</evidence>
<evidence type="ECO:0000259" key="4">
    <source>
        <dbReference type="Pfam" id="PF02902"/>
    </source>
</evidence>
<reference evidence="5" key="1">
    <citation type="journal article" date="2019" name="BMC Genomics">
        <title>A new reference genome for Sorghum bicolor reveals high levels of sequence similarity between sweet and grain genotypes: implications for the genetics of sugar metabolism.</title>
        <authorList>
            <person name="Cooper E.A."/>
            <person name="Brenton Z.W."/>
            <person name="Flinn B.S."/>
            <person name="Jenkins J."/>
            <person name="Shu S."/>
            <person name="Flowers D."/>
            <person name="Luo F."/>
            <person name="Wang Y."/>
            <person name="Xia P."/>
            <person name="Barry K."/>
            <person name="Daum C."/>
            <person name="Lipzen A."/>
            <person name="Yoshinaga Y."/>
            <person name="Schmutz J."/>
            <person name="Saski C."/>
            <person name="Vermerris W."/>
            <person name="Kresovich S."/>
        </authorList>
    </citation>
    <scope>NUCLEOTIDE SEQUENCE</scope>
</reference>
<dbReference type="Pfam" id="PF02902">
    <property type="entry name" value="Peptidase_C48"/>
    <property type="match status" value="1"/>
</dbReference>
<comment type="caution">
    <text evidence="5">The sequence shown here is derived from an EMBL/GenBank/DDBJ whole genome shotgun (WGS) entry which is preliminary data.</text>
</comment>
<evidence type="ECO:0000313" key="6">
    <source>
        <dbReference type="Proteomes" id="UP000807115"/>
    </source>
</evidence>
<evidence type="ECO:0000313" key="5">
    <source>
        <dbReference type="EMBL" id="KAG0523401.1"/>
    </source>
</evidence>
<name>A0A921QMZ3_SORBI</name>
<protein>
    <recommendedName>
        <fullName evidence="4">Ubiquitin-like protease family profile domain-containing protein</fullName>
    </recommendedName>
</protein>
<sequence length="77" mass="8989">MRSEKHLQNRAGGTVFLENTFNTSILQRDGKINEEYLDPKVFLPINIKDFHWYLAVVDGINEEIHMLDSLGKTQENR</sequence>
<feature type="domain" description="Ubiquitin-like protease family profile" evidence="4">
    <location>
        <begin position="41"/>
        <end position="75"/>
    </location>
</feature>
<evidence type="ECO:0000256" key="3">
    <source>
        <dbReference type="ARBA" id="ARBA00022801"/>
    </source>
</evidence>
<proteinExistence type="inferred from homology"/>